<evidence type="ECO:0000256" key="1">
    <source>
        <dbReference type="ARBA" id="ARBA00004429"/>
    </source>
</evidence>
<evidence type="ECO:0000256" key="7">
    <source>
        <dbReference type="ARBA" id="ARBA00023136"/>
    </source>
</evidence>
<dbReference type="Proteomes" id="UP000199266">
    <property type="component" value="Unassembled WGS sequence"/>
</dbReference>
<evidence type="ECO:0000256" key="9">
    <source>
        <dbReference type="SAM" id="Phobius"/>
    </source>
</evidence>
<evidence type="ECO:0000256" key="4">
    <source>
        <dbReference type="ARBA" id="ARBA00022519"/>
    </source>
</evidence>
<evidence type="ECO:0000313" key="11">
    <source>
        <dbReference type="EMBL" id="SDX88702.1"/>
    </source>
</evidence>
<evidence type="ECO:0000256" key="3">
    <source>
        <dbReference type="ARBA" id="ARBA00022475"/>
    </source>
</evidence>
<reference evidence="12" key="1">
    <citation type="submission" date="2016-10" db="EMBL/GenBank/DDBJ databases">
        <authorList>
            <person name="Varghese N."/>
            <person name="Submissions S."/>
        </authorList>
    </citation>
    <scope>NUCLEOTIDE SEQUENCE [LARGE SCALE GENOMIC DNA]</scope>
    <source>
        <strain evidence="12">DSM 13490</strain>
    </source>
</reference>
<dbReference type="RefSeq" id="WP_091461005.1">
    <property type="nucleotide sequence ID" value="NZ_FNPD01000005.1"/>
</dbReference>
<feature type="domain" description="Tripartite ATP-independent periplasmic transporters DctQ component" evidence="10">
    <location>
        <begin position="24"/>
        <end position="151"/>
    </location>
</feature>
<dbReference type="Pfam" id="PF04290">
    <property type="entry name" value="DctQ"/>
    <property type="match status" value="1"/>
</dbReference>
<protein>
    <submittedName>
        <fullName evidence="11">TRAP-type C4-dicarboxylate transport system, small permease component</fullName>
    </submittedName>
</protein>
<gene>
    <name evidence="11" type="ORF">SAMN03080603_01001</name>
</gene>
<dbReference type="GO" id="GO:0005886">
    <property type="term" value="C:plasma membrane"/>
    <property type="evidence" value="ECO:0007669"/>
    <property type="project" value="UniProtKB-SubCell"/>
</dbReference>
<feature type="transmembrane region" description="Helical" evidence="9">
    <location>
        <begin position="12"/>
        <end position="29"/>
    </location>
</feature>
<organism evidence="11 12">
    <name type="scientific">Acetomicrobium thermoterrenum DSM 13490</name>
    <dbReference type="NCBI Taxonomy" id="1120987"/>
    <lineage>
        <taxon>Bacteria</taxon>
        <taxon>Thermotogati</taxon>
        <taxon>Synergistota</taxon>
        <taxon>Synergistia</taxon>
        <taxon>Synergistales</taxon>
        <taxon>Acetomicrobiaceae</taxon>
        <taxon>Acetomicrobium</taxon>
    </lineage>
</organism>
<dbReference type="PANTHER" id="PTHR35011:SF2">
    <property type="entry name" value="2,3-DIKETO-L-GULONATE TRAP TRANSPORTER SMALL PERMEASE PROTEIN YIAM"/>
    <property type="match status" value="1"/>
</dbReference>
<evidence type="ECO:0000313" key="12">
    <source>
        <dbReference type="Proteomes" id="UP000199266"/>
    </source>
</evidence>
<keyword evidence="4" id="KW-0997">Cell inner membrane</keyword>
<evidence type="ECO:0000256" key="5">
    <source>
        <dbReference type="ARBA" id="ARBA00022692"/>
    </source>
</evidence>
<evidence type="ECO:0000256" key="2">
    <source>
        <dbReference type="ARBA" id="ARBA00022448"/>
    </source>
</evidence>
<proteinExistence type="inferred from homology"/>
<feature type="transmembrane region" description="Helical" evidence="9">
    <location>
        <begin position="85"/>
        <end position="105"/>
    </location>
</feature>
<evidence type="ECO:0000259" key="10">
    <source>
        <dbReference type="Pfam" id="PF04290"/>
    </source>
</evidence>
<evidence type="ECO:0000256" key="8">
    <source>
        <dbReference type="ARBA" id="ARBA00038436"/>
    </source>
</evidence>
<comment type="subcellular location">
    <subcellularLocation>
        <location evidence="1">Cell inner membrane</location>
        <topology evidence="1">Multi-pass membrane protein</topology>
    </subcellularLocation>
</comment>
<keyword evidence="7 9" id="KW-0472">Membrane</keyword>
<keyword evidence="6 9" id="KW-1133">Transmembrane helix</keyword>
<feature type="transmembrane region" description="Helical" evidence="9">
    <location>
        <begin position="125"/>
        <end position="144"/>
    </location>
</feature>
<dbReference type="EMBL" id="FNPD01000005">
    <property type="protein sequence ID" value="SDX88702.1"/>
    <property type="molecule type" value="Genomic_DNA"/>
</dbReference>
<dbReference type="InterPro" id="IPR055348">
    <property type="entry name" value="DctQ"/>
</dbReference>
<keyword evidence="5 9" id="KW-0812">Transmembrane</keyword>
<dbReference type="GO" id="GO:0015740">
    <property type="term" value="P:C4-dicarboxylate transport"/>
    <property type="evidence" value="ECO:0007669"/>
    <property type="project" value="TreeGrafter"/>
</dbReference>
<dbReference type="PANTHER" id="PTHR35011">
    <property type="entry name" value="2,3-DIKETO-L-GULONATE TRAP TRANSPORTER SMALL PERMEASE PROTEIN YIAM"/>
    <property type="match status" value="1"/>
</dbReference>
<feature type="transmembrane region" description="Helical" evidence="9">
    <location>
        <begin position="41"/>
        <end position="64"/>
    </location>
</feature>
<name>A0A1H3FCH2_9BACT</name>
<keyword evidence="12" id="KW-1185">Reference proteome</keyword>
<keyword evidence="2" id="KW-0813">Transport</keyword>
<sequence>MTNNKAHKLEYVEYIIAQIILVLIVLFVFSDAVMRYAGFPLVWASDIAKLLFTWLVFLGGDIALRHNRHIGIDLIVNMLPNRLKRIVLIFIQMLIAVFLIAIAWYGLSLTFQNVERTFDSLRVSYAYATASAPIGCILMLQTTIKKIIELMKSPLPETFHDINKDADCPMDVNALSENH</sequence>
<keyword evidence="3" id="KW-1003">Cell membrane</keyword>
<dbReference type="GO" id="GO:0022857">
    <property type="term" value="F:transmembrane transporter activity"/>
    <property type="evidence" value="ECO:0007669"/>
    <property type="project" value="TreeGrafter"/>
</dbReference>
<dbReference type="AlphaFoldDB" id="A0A1H3FCH2"/>
<accession>A0A1H3FCH2</accession>
<dbReference type="InterPro" id="IPR007387">
    <property type="entry name" value="TRAP_DctQ"/>
</dbReference>
<evidence type="ECO:0000256" key="6">
    <source>
        <dbReference type="ARBA" id="ARBA00022989"/>
    </source>
</evidence>
<comment type="similarity">
    <text evidence="8">Belongs to the TRAP transporter small permease family.</text>
</comment>